<dbReference type="AlphaFoldDB" id="A0ABD2MRW1"/>
<keyword evidence="1" id="KW-0812">Transmembrane</keyword>
<protein>
    <submittedName>
        <fullName evidence="2">Uncharacterized protein</fullName>
    </submittedName>
</protein>
<keyword evidence="1" id="KW-0472">Membrane</keyword>
<comment type="caution">
    <text evidence="2">The sequence shown here is derived from an EMBL/GenBank/DDBJ whole genome shotgun (WGS) entry which is preliminary data.</text>
</comment>
<name>A0ABD2MRW1_9CUCU</name>
<keyword evidence="3" id="KW-1185">Reference proteome</keyword>
<gene>
    <name evidence="2" type="ORF">HHI36_008043</name>
</gene>
<evidence type="ECO:0000313" key="2">
    <source>
        <dbReference type="EMBL" id="KAL3268957.1"/>
    </source>
</evidence>
<feature type="transmembrane region" description="Helical" evidence="1">
    <location>
        <begin position="36"/>
        <end position="57"/>
    </location>
</feature>
<sequence>MTSRQFGSVTIIGCASVTVGAEIWELNNSAAAAANLVLDVVVVVDPSVIGLLSIYGISVISKGAKSLSSERRRSVTMVTKTYCGGAVSRGQMVSATLSCLIPNFG</sequence>
<dbReference type="Proteomes" id="UP001516400">
    <property type="component" value="Unassembled WGS sequence"/>
</dbReference>
<keyword evidence="1" id="KW-1133">Transmembrane helix</keyword>
<reference evidence="2 3" key="1">
    <citation type="journal article" date="2021" name="BMC Biol.">
        <title>Horizontally acquired antibacterial genes associated with adaptive radiation of ladybird beetles.</title>
        <authorList>
            <person name="Li H.S."/>
            <person name="Tang X.F."/>
            <person name="Huang Y.H."/>
            <person name="Xu Z.Y."/>
            <person name="Chen M.L."/>
            <person name="Du X.Y."/>
            <person name="Qiu B.Y."/>
            <person name="Chen P.T."/>
            <person name="Zhang W."/>
            <person name="Slipinski A."/>
            <person name="Escalona H.E."/>
            <person name="Waterhouse R.M."/>
            <person name="Zwick A."/>
            <person name="Pang H."/>
        </authorList>
    </citation>
    <scope>NUCLEOTIDE SEQUENCE [LARGE SCALE GENOMIC DNA]</scope>
    <source>
        <strain evidence="2">SYSU2018</strain>
    </source>
</reference>
<organism evidence="2 3">
    <name type="scientific">Cryptolaemus montrouzieri</name>
    <dbReference type="NCBI Taxonomy" id="559131"/>
    <lineage>
        <taxon>Eukaryota</taxon>
        <taxon>Metazoa</taxon>
        <taxon>Ecdysozoa</taxon>
        <taxon>Arthropoda</taxon>
        <taxon>Hexapoda</taxon>
        <taxon>Insecta</taxon>
        <taxon>Pterygota</taxon>
        <taxon>Neoptera</taxon>
        <taxon>Endopterygota</taxon>
        <taxon>Coleoptera</taxon>
        <taxon>Polyphaga</taxon>
        <taxon>Cucujiformia</taxon>
        <taxon>Coccinelloidea</taxon>
        <taxon>Coccinellidae</taxon>
        <taxon>Scymninae</taxon>
        <taxon>Scymnini</taxon>
        <taxon>Cryptolaemus</taxon>
    </lineage>
</organism>
<dbReference type="EMBL" id="JABFTP020000021">
    <property type="protein sequence ID" value="KAL3268957.1"/>
    <property type="molecule type" value="Genomic_DNA"/>
</dbReference>
<proteinExistence type="predicted"/>
<accession>A0ABD2MRW1</accession>
<evidence type="ECO:0000313" key="3">
    <source>
        <dbReference type="Proteomes" id="UP001516400"/>
    </source>
</evidence>
<evidence type="ECO:0000256" key="1">
    <source>
        <dbReference type="SAM" id="Phobius"/>
    </source>
</evidence>